<dbReference type="GO" id="GO:0005840">
    <property type="term" value="C:ribosome"/>
    <property type="evidence" value="ECO:0007669"/>
    <property type="project" value="UniProtKB-KW"/>
</dbReference>
<protein>
    <submittedName>
        <fullName evidence="5">S1 RNA-binding domain-containing protein</fullName>
    </submittedName>
</protein>
<dbReference type="GO" id="GO:0003729">
    <property type="term" value="F:mRNA binding"/>
    <property type="evidence" value="ECO:0007669"/>
    <property type="project" value="TreeGrafter"/>
</dbReference>
<evidence type="ECO:0000256" key="1">
    <source>
        <dbReference type="ARBA" id="ARBA00006767"/>
    </source>
</evidence>
<proteinExistence type="inferred from homology"/>
<dbReference type="SUPFAM" id="SSF50249">
    <property type="entry name" value="Nucleic acid-binding proteins"/>
    <property type="match status" value="3"/>
</dbReference>
<dbReference type="EMBL" id="CP073041">
    <property type="protein sequence ID" value="UXE59694.1"/>
    <property type="molecule type" value="Genomic_DNA"/>
</dbReference>
<evidence type="ECO:0000313" key="5">
    <source>
        <dbReference type="EMBL" id="UXE59694.1"/>
    </source>
</evidence>
<dbReference type="PANTHER" id="PTHR10724">
    <property type="entry name" value="30S RIBOSOMAL PROTEIN S1"/>
    <property type="match status" value="1"/>
</dbReference>
<keyword evidence="2" id="KW-0689">Ribosomal protein</keyword>
<sequence length="299" mass="32798">MTASSRSSSAGFSHDDFAKALEKHDYHADKGQIVRGKVSQHTSDGAYVEIGGKSPGFIPLREIGLHEIDNLAEALPLETEWEFLVTSEQNSEGQVQLSRRQLQLQQAWDEISEAAESGKALQIRITGMNKGGVTGDVAGLRGFIPRSHLVEKNDLDSLMGQLLTANILEANQETNKLVLSQRKVMQAQAMTTIAKGTLCAGRIVKLQPYGVFVDLNGVTGLLHITQVSGTRIEALDKVFQYGQEVQVVVLDIDEFKNRISLSTKILEAYPGELLENFEAVMDNASERFEQAQAKLAEMA</sequence>
<dbReference type="InterPro" id="IPR050437">
    <property type="entry name" value="Ribos_protein_bS1-like"/>
</dbReference>
<gene>
    <name evidence="5" type="ORF">KA717_28700</name>
</gene>
<dbReference type="PANTHER" id="PTHR10724:SF7">
    <property type="entry name" value="SMALL RIBOSOMAL SUBUNIT PROTEIN BS1C"/>
    <property type="match status" value="1"/>
</dbReference>
<reference evidence="5" key="1">
    <citation type="submission" date="2021-04" db="EMBL/GenBank/DDBJ databases">
        <title>Genome sequence of Woronichinia naegeliana from Washington state freshwater lake bloom.</title>
        <authorList>
            <person name="Dreher T.W."/>
        </authorList>
    </citation>
    <scope>NUCLEOTIDE SEQUENCE</scope>
    <source>
        <strain evidence="5">WA131</strain>
    </source>
</reference>
<dbReference type="Gene3D" id="2.40.50.140">
    <property type="entry name" value="Nucleic acid-binding proteins"/>
    <property type="match status" value="3"/>
</dbReference>
<dbReference type="PRINTS" id="PR00681">
    <property type="entry name" value="RIBOSOMALS1"/>
</dbReference>
<evidence type="ECO:0000256" key="3">
    <source>
        <dbReference type="ARBA" id="ARBA00023274"/>
    </source>
</evidence>
<feature type="domain" description="S1 motif" evidence="4">
    <location>
        <begin position="31"/>
        <end position="100"/>
    </location>
</feature>
<comment type="similarity">
    <text evidence="1">Belongs to the bacterial ribosomal protein bS1 family.</text>
</comment>
<keyword evidence="3" id="KW-0687">Ribonucleoprotein</keyword>
<name>A0A977PUL9_9CYAN</name>
<dbReference type="InterPro" id="IPR012340">
    <property type="entry name" value="NA-bd_OB-fold"/>
</dbReference>
<dbReference type="SMART" id="SM00316">
    <property type="entry name" value="S1"/>
    <property type="match status" value="3"/>
</dbReference>
<dbReference type="GO" id="GO:0006412">
    <property type="term" value="P:translation"/>
    <property type="evidence" value="ECO:0007669"/>
    <property type="project" value="TreeGrafter"/>
</dbReference>
<accession>A0A977PUL9</accession>
<dbReference type="Pfam" id="PF00575">
    <property type="entry name" value="S1"/>
    <property type="match status" value="2"/>
</dbReference>
<dbReference type="KEGG" id="wna:KA717_28700"/>
<feature type="domain" description="S1 motif" evidence="4">
    <location>
        <begin position="196"/>
        <end position="264"/>
    </location>
</feature>
<evidence type="ECO:0000256" key="2">
    <source>
        <dbReference type="ARBA" id="ARBA00022980"/>
    </source>
</evidence>
<dbReference type="AlphaFoldDB" id="A0A977PUL9"/>
<dbReference type="CDD" id="cd04465">
    <property type="entry name" value="S1_RPS1_repeat_ec2_hs2"/>
    <property type="match status" value="1"/>
</dbReference>
<dbReference type="GO" id="GO:1990904">
    <property type="term" value="C:ribonucleoprotein complex"/>
    <property type="evidence" value="ECO:0007669"/>
    <property type="project" value="UniProtKB-KW"/>
</dbReference>
<dbReference type="Proteomes" id="UP001065613">
    <property type="component" value="Chromosome"/>
</dbReference>
<dbReference type="GO" id="GO:0003735">
    <property type="term" value="F:structural constituent of ribosome"/>
    <property type="evidence" value="ECO:0007669"/>
    <property type="project" value="TreeGrafter"/>
</dbReference>
<dbReference type="PROSITE" id="PS50126">
    <property type="entry name" value="S1"/>
    <property type="match status" value="3"/>
</dbReference>
<dbReference type="InterPro" id="IPR003029">
    <property type="entry name" value="S1_domain"/>
</dbReference>
<evidence type="ECO:0000259" key="4">
    <source>
        <dbReference type="PROSITE" id="PS50126"/>
    </source>
</evidence>
<dbReference type="InterPro" id="IPR035104">
    <property type="entry name" value="Ribosomal_protein_S1-like"/>
</dbReference>
<organism evidence="5">
    <name type="scientific">Woronichinia naegeliana WA131</name>
    <dbReference type="NCBI Taxonomy" id="2824559"/>
    <lineage>
        <taxon>Bacteria</taxon>
        <taxon>Bacillati</taxon>
        <taxon>Cyanobacteriota</taxon>
        <taxon>Cyanophyceae</taxon>
        <taxon>Synechococcales</taxon>
        <taxon>Coelosphaeriaceae</taxon>
        <taxon>Woronichinia</taxon>
    </lineage>
</organism>
<feature type="domain" description="S1 motif" evidence="4">
    <location>
        <begin position="118"/>
        <end position="182"/>
    </location>
</feature>